<dbReference type="EMBL" id="KK107031">
    <property type="protein sequence ID" value="EZA62125.1"/>
    <property type="molecule type" value="Genomic_DNA"/>
</dbReference>
<feature type="transmembrane region" description="Helical" evidence="2">
    <location>
        <begin position="93"/>
        <end position="113"/>
    </location>
</feature>
<dbReference type="AlphaFoldDB" id="A0A026X1G3"/>
<feature type="transmembrane region" description="Helical" evidence="2">
    <location>
        <begin position="46"/>
        <end position="64"/>
    </location>
</feature>
<dbReference type="Proteomes" id="UP000053097">
    <property type="component" value="Unassembled WGS sequence"/>
</dbReference>
<keyword evidence="4" id="KW-1185">Reference proteome</keyword>
<feature type="compositionally biased region" description="Low complexity" evidence="1">
    <location>
        <begin position="326"/>
        <end position="375"/>
    </location>
</feature>
<sequence>MTLRIGPRLSLPSRSTSAPTTTTDGEWRALSRVKCYIFSVVCDYPYHIYLIIAIACSIRARLICGREKLNARNFVIIFELHSTFSRKQTLLRIAFYISVEVLLIFLVRIMLFVQKGRLNIRFLRKVSCSTVRKCLSKSFPCHPFLSDMILKIVFPNNYRESSVEHVGVTGSMTSGVREISCEVIDDMMKCDEKKREMFSRRACSESGPHPGIPGYGNVPGGHLWGKRNQGRTSAPVVGHARPPAIILRTRRSWPVAPTHCRRRIAENFVGSSFERHNFSFVYYNRGAEVGGAWSCCLPCAGGGGGGGGVAVSGATPEAKKGSALLKHQQQYQQSQKGQQKGQQQPQQQYERQQQQKNQRQEQHQQSQQRQYQQPKRVCVAQIKQRAPLSNLDEDLDDDLDDEEKDELRISEEEDYAREGGTQHRLSPRLHDIEEEDDEEGRNVRERPYKKSPTPSSGGSRTGWRSRRSITTAGAPGGHQHHVIASAAATAQARMQAEQGSIGELRGYHNLRSRRHTLANVR</sequence>
<feature type="compositionally biased region" description="Acidic residues" evidence="1">
    <location>
        <begin position="391"/>
        <end position="404"/>
    </location>
</feature>
<dbReference type="PANTHER" id="PTHR24330">
    <property type="entry name" value="HOMEOBOX PROTEIN BARH-LIKE"/>
    <property type="match status" value="1"/>
</dbReference>
<keyword evidence="2" id="KW-1133">Transmembrane helix</keyword>
<evidence type="ECO:0000256" key="1">
    <source>
        <dbReference type="SAM" id="MobiDB-lite"/>
    </source>
</evidence>
<feature type="compositionally biased region" description="Basic and acidic residues" evidence="1">
    <location>
        <begin position="405"/>
        <end position="421"/>
    </location>
</feature>
<keyword evidence="2" id="KW-0812">Transmembrane</keyword>
<feature type="compositionally biased region" description="Low complexity" evidence="1">
    <location>
        <begin position="451"/>
        <end position="462"/>
    </location>
</feature>
<evidence type="ECO:0000313" key="4">
    <source>
        <dbReference type="Proteomes" id="UP000053097"/>
    </source>
</evidence>
<accession>A0A026X1G3</accession>
<feature type="region of interest" description="Disordered" evidence="1">
    <location>
        <begin position="319"/>
        <end position="478"/>
    </location>
</feature>
<gene>
    <name evidence="3" type="ORF">X777_05452</name>
</gene>
<organism evidence="3 4">
    <name type="scientific">Ooceraea biroi</name>
    <name type="common">Clonal raider ant</name>
    <name type="synonym">Cerapachys biroi</name>
    <dbReference type="NCBI Taxonomy" id="2015173"/>
    <lineage>
        <taxon>Eukaryota</taxon>
        <taxon>Metazoa</taxon>
        <taxon>Ecdysozoa</taxon>
        <taxon>Arthropoda</taxon>
        <taxon>Hexapoda</taxon>
        <taxon>Insecta</taxon>
        <taxon>Pterygota</taxon>
        <taxon>Neoptera</taxon>
        <taxon>Endopterygota</taxon>
        <taxon>Hymenoptera</taxon>
        <taxon>Apocrita</taxon>
        <taxon>Aculeata</taxon>
        <taxon>Formicoidea</taxon>
        <taxon>Formicidae</taxon>
        <taxon>Dorylinae</taxon>
        <taxon>Ooceraea</taxon>
    </lineage>
</organism>
<evidence type="ECO:0000313" key="3">
    <source>
        <dbReference type="EMBL" id="EZA62125.1"/>
    </source>
</evidence>
<reference evidence="3 4" key="1">
    <citation type="journal article" date="2014" name="Curr. Biol.">
        <title>The genome of the clonal raider ant Cerapachys biroi.</title>
        <authorList>
            <person name="Oxley P.R."/>
            <person name="Ji L."/>
            <person name="Fetter-Pruneda I."/>
            <person name="McKenzie S.K."/>
            <person name="Li C."/>
            <person name="Hu H."/>
            <person name="Zhang G."/>
            <person name="Kronauer D.J."/>
        </authorList>
    </citation>
    <scope>NUCLEOTIDE SEQUENCE [LARGE SCALE GENOMIC DNA]</scope>
</reference>
<dbReference type="STRING" id="2015173.A0A026X1G3"/>
<keyword evidence="2" id="KW-0472">Membrane</keyword>
<protein>
    <submittedName>
        <fullName evidence="3">Uncharacterized protein</fullName>
    </submittedName>
</protein>
<feature type="compositionally biased region" description="Low complexity" evidence="1">
    <location>
        <begin position="7"/>
        <end position="23"/>
    </location>
</feature>
<proteinExistence type="predicted"/>
<evidence type="ECO:0000256" key="2">
    <source>
        <dbReference type="SAM" id="Phobius"/>
    </source>
</evidence>
<dbReference type="InterPro" id="IPR052145">
    <property type="entry name" value="Mediator/Homeobox_domain"/>
</dbReference>
<name>A0A026X1G3_OOCBI</name>
<dbReference type="PANTHER" id="PTHR24330:SF19">
    <property type="entry name" value="MEDIATOR OF RNA POLYMERASE II TRANSCRIPTION SUBUNIT 29"/>
    <property type="match status" value="1"/>
</dbReference>
<feature type="region of interest" description="Disordered" evidence="1">
    <location>
        <begin position="1"/>
        <end position="23"/>
    </location>
</feature>